<dbReference type="SMART" id="SM00164">
    <property type="entry name" value="TBC"/>
    <property type="match status" value="1"/>
</dbReference>
<evidence type="ECO:0000313" key="11">
    <source>
        <dbReference type="EnsemblMetazoa" id="HelroP115966"/>
    </source>
</evidence>
<evidence type="ECO:0008006" key="13">
    <source>
        <dbReference type="Google" id="ProtNLM"/>
    </source>
</evidence>
<reference evidence="12" key="1">
    <citation type="submission" date="2012-12" db="EMBL/GenBank/DDBJ databases">
        <authorList>
            <person name="Hellsten U."/>
            <person name="Grimwood J."/>
            <person name="Chapman J.A."/>
            <person name="Shapiro H."/>
            <person name="Aerts A."/>
            <person name="Otillar R.P."/>
            <person name="Terry A.Y."/>
            <person name="Boore J.L."/>
            <person name="Simakov O."/>
            <person name="Marletaz F."/>
            <person name="Cho S.-J."/>
            <person name="Edsinger-Gonzales E."/>
            <person name="Havlak P."/>
            <person name="Kuo D.-H."/>
            <person name="Larsson T."/>
            <person name="Lv J."/>
            <person name="Arendt D."/>
            <person name="Savage R."/>
            <person name="Osoegawa K."/>
            <person name="de Jong P."/>
            <person name="Lindberg D.R."/>
            <person name="Seaver E.C."/>
            <person name="Weisblat D.A."/>
            <person name="Putnam N.H."/>
            <person name="Grigoriev I.V."/>
            <person name="Rokhsar D.S."/>
        </authorList>
    </citation>
    <scope>NUCLEOTIDE SEQUENCE</scope>
</reference>
<dbReference type="STRING" id="6412.T1EGC1"/>
<dbReference type="Proteomes" id="UP000015101">
    <property type="component" value="Unassembled WGS sequence"/>
</dbReference>
<dbReference type="SUPFAM" id="SSF47923">
    <property type="entry name" value="Ypt/Rab-GAP domain of gyp1p"/>
    <property type="match status" value="2"/>
</dbReference>
<evidence type="ECO:0000256" key="2">
    <source>
        <dbReference type="ARBA" id="ARBA00004184"/>
    </source>
</evidence>
<dbReference type="EnsemblMetazoa" id="HelroT115966">
    <property type="protein sequence ID" value="HelroP115966"/>
    <property type="gene ID" value="HelroG115966"/>
</dbReference>
<keyword evidence="12" id="KW-1185">Reference proteome</keyword>
<dbReference type="GO" id="GO:0012505">
    <property type="term" value="C:endomembrane system"/>
    <property type="evidence" value="ECO:0007669"/>
    <property type="project" value="UniProtKB-SubCell"/>
</dbReference>
<evidence type="ECO:0000256" key="7">
    <source>
        <dbReference type="SAM" id="MobiDB-lite"/>
    </source>
</evidence>
<name>T1EGC1_HELRO</name>
<evidence type="ECO:0000259" key="8">
    <source>
        <dbReference type="PROSITE" id="PS50086"/>
    </source>
</evidence>
<dbReference type="GO" id="GO:0045202">
    <property type="term" value="C:synapse"/>
    <property type="evidence" value="ECO:0007669"/>
    <property type="project" value="UniProtKB-SubCell"/>
</dbReference>
<reference evidence="11" key="3">
    <citation type="submission" date="2015-06" db="UniProtKB">
        <authorList>
            <consortium name="EnsemblMetazoa"/>
        </authorList>
    </citation>
    <scope>IDENTIFICATION</scope>
</reference>
<dbReference type="Gene3D" id="1.10.472.80">
    <property type="entry name" value="Ypt/Rab-GAP domain of gyp1p, domain 3"/>
    <property type="match status" value="1"/>
</dbReference>
<evidence type="ECO:0000256" key="6">
    <source>
        <dbReference type="ARBA" id="ARBA00034103"/>
    </source>
</evidence>
<dbReference type="FunCoup" id="T1EGC1">
    <property type="interactions" value="96"/>
</dbReference>
<feature type="compositionally biased region" description="Basic and acidic residues" evidence="7">
    <location>
        <begin position="41"/>
        <end position="54"/>
    </location>
</feature>
<dbReference type="PANTHER" id="PTHR23354">
    <property type="entry name" value="NUCLEOLAR PROTEIN 7/ESTROGEN RECEPTOR COACTIVATOR-RELATED"/>
    <property type="match status" value="1"/>
</dbReference>
<dbReference type="GO" id="GO:0030659">
    <property type="term" value="C:cytoplasmic vesicle membrane"/>
    <property type="evidence" value="ECO:0007669"/>
    <property type="project" value="UniProtKB-SubCell"/>
</dbReference>
<dbReference type="KEGG" id="hro:HELRODRAFT_115966"/>
<dbReference type="InterPro" id="IPR006571">
    <property type="entry name" value="TLDc_dom"/>
</dbReference>
<dbReference type="SMART" id="SM00584">
    <property type="entry name" value="TLDc"/>
    <property type="match status" value="1"/>
</dbReference>
<accession>T1EGC1</accession>
<dbReference type="Gene3D" id="1.10.8.270">
    <property type="entry name" value="putative rabgap domain of human tbc1 domain family member 14 like domains"/>
    <property type="match status" value="1"/>
</dbReference>
<evidence type="ECO:0000259" key="9">
    <source>
        <dbReference type="PROSITE" id="PS51886"/>
    </source>
</evidence>
<evidence type="ECO:0000256" key="1">
    <source>
        <dbReference type="ARBA" id="ARBA00004156"/>
    </source>
</evidence>
<dbReference type="InterPro" id="IPR035969">
    <property type="entry name" value="Rab-GAP_TBC_sf"/>
</dbReference>
<evidence type="ECO:0000256" key="4">
    <source>
        <dbReference type="ARBA" id="ARBA00023136"/>
    </source>
</evidence>
<gene>
    <name evidence="11" type="primary">20195623</name>
    <name evidence="10" type="ORF">HELRODRAFT_115966</name>
</gene>
<dbReference type="PROSITE" id="PS50086">
    <property type="entry name" value="TBC_RABGAP"/>
    <property type="match status" value="1"/>
</dbReference>
<keyword evidence="4" id="KW-0472">Membrane</keyword>
<dbReference type="InterPro" id="IPR000195">
    <property type="entry name" value="Rab-GAP-TBC_dom"/>
</dbReference>
<dbReference type="eggNOG" id="KOG2801">
    <property type="taxonomic scope" value="Eukaryota"/>
</dbReference>
<dbReference type="CTD" id="20195623"/>
<organism evidence="11 12">
    <name type="scientific">Helobdella robusta</name>
    <name type="common">Californian leech</name>
    <dbReference type="NCBI Taxonomy" id="6412"/>
    <lineage>
        <taxon>Eukaryota</taxon>
        <taxon>Metazoa</taxon>
        <taxon>Spiralia</taxon>
        <taxon>Lophotrochozoa</taxon>
        <taxon>Annelida</taxon>
        <taxon>Clitellata</taxon>
        <taxon>Hirudinea</taxon>
        <taxon>Rhynchobdellida</taxon>
        <taxon>Glossiphoniidae</taxon>
        <taxon>Helobdella</taxon>
    </lineage>
</organism>
<evidence type="ECO:0000313" key="12">
    <source>
        <dbReference type="Proteomes" id="UP000015101"/>
    </source>
</evidence>
<feature type="domain" description="TLDc" evidence="9">
    <location>
        <begin position="398"/>
        <end position="572"/>
    </location>
</feature>
<dbReference type="EMBL" id="AMQM01007639">
    <property type="status" value="NOT_ANNOTATED_CDS"/>
    <property type="molecule type" value="Genomic_DNA"/>
</dbReference>
<dbReference type="OrthoDB" id="10065050at2759"/>
<dbReference type="HOGENOM" id="CLU_018035_1_0_1"/>
<evidence type="ECO:0000256" key="5">
    <source>
        <dbReference type="ARBA" id="ARBA00023329"/>
    </source>
</evidence>
<evidence type="ECO:0000256" key="3">
    <source>
        <dbReference type="ARBA" id="ARBA00023018"/>
    </source>
</evidence>
<dbReference type="OMA" id="WGRTEHC"/>
<dbReference type="InParanoid" id="T1EGC1"/>
<dbReference type="GeneID" id="20195623"/>
<protein>
    <recommendedName>
        <fullName evidence="13">TLDc domain-containing protein</fullName>
    </recommendedName>
</protein>
<evidence type="ECO:0000313" key="10">
    <source>
        <dbReference type="EMBL" id="ESN92336.1"/>
    </source>
</evidence>
<feature type="region of interest" description="Disordered" evidence="7">
    <location>
        <begin position="33"/>
        <end position="56"/>
    </location>
</feature>
<dbReference type="Pfam" id="PF07534">
    <property type="entry name" value="TLD"/>
    <property type="match status" value="1"/>
</dbReference>
<dbReference type="PANTHER" id="PTHR23354:SF122">
    <property type="entry name" value="GTPASE-ACTIVATING PROTEIN SKYWALKER"/>
    <property type="match status" value="1"/>
</dbReference>
<dbReference type="PROSITE" id="PS51886">
    <property type="entry name" value="TLDC"/>
    <property type="match status" value="1"/>
</dbReference>
<dbReference type="RefSeq" id="XP_009029574.1">
    <property type="nucleotide sequence ID" value="XM_009031326.1"/>
</dbReference>
<reference evidence="10 12" key="2">
    <citation type="journal article" date="2013" name="Nature">
        <title>Insights into bilaterian evolution from three spiralian genomes.</title>
        <authorList>
            <person name="Simakov O."/>
            <person name="Marletaz F."/>
            <person name="Cho S.J."/>
            <person name="Edsinger-Gonzales E."/>
            <person name="Havlak P."/>
            <person name="Hellsten U."/>
            <person name="Kuo D.H."/>
            <person name="Larsson T."/>
            <person name="Lv J."/>
            <person name="Arendt D."/>
            <person name="Savage R."/>
            <person name="Osoegawa K."/>
            <person name="de Jong P."/>
            <person name="Grimwood J."/>
            <person name="Chapman J.A."/>
            <person name="Shapiro H."/>
            <person name="Aerts A."/>
            <person name="Otillar R.P."/>
            <person name="Terry A.Y."/>
            <person name="Boore J.L."/>
            <person name="Grigoriev I.V."/>
            <person name="Lindberg D.R."/>
            <person name="Seaver E.C."/>
            <person name="Weisblat D.A."/>
            <person name="Putnam N.H."/>
            <person name="Rokhsar D.S."/>
        </authorList>
    </citation>
    <scope>NUCLEOTIDE SEQUENCE</scope>
</reference>
<feature type="domain" description="Rab-GAP TBC" evidence="8">
    <location>
        <begin position="92"/>
        <end position="286"/>
    </location>
</feature>
<sequence length="572" mass="64205">MSKVKLGSPSGDVLKEYASLPFSEFVKDSSAILSSSGPLDSPEKHPQSPLKHDTSASSLLLGSKSDDILETLSSKIHDKRRAKKILRNGTWPPDHPIRYKLWKLLAELFSKLFHHHEVYTDALRCVFGDEMVNNGIESIVTLSLPSFVDRRFISTHYLSSKGVQAVHRIMVVISFERPDVIYCPTLFSLAAILLHYFSEEECYSCVSSLVTKKCKERFVTQSRTAYEASGFVFKKLALKYCKSSCHYLERCGVEVDAFFEDWIFWVLNHLPFGHLVRVIDCYLYEGPKILYRVGLAILVNFHKNRGVDDDDRSEPLKGPDVGKRMELYCASINITPNKLLKTAFGFRGLSRSLMMRLITKQEMCVSSRDNAAILQTNVPSSTSTGSLNMLVSTTTNSQLLSRKERIYDWLPTRMTLKRPNLIFSTSEHGTSLITFYSKIEGHDPTLIVIQTSTDDLIGCYCTGDWIERRKNLGSSGTNSKYFGSGENFVFTLHPKTAKYGWVGLNVKLKPGASFFATGDSSRISIGGGNGEAIYLDDCLCNGSTNHCDTFDNPPLVVGGRFKVHILEVFEFV</sequence>
<dbReference type="EMBL" id="KB097650">
    <property type="protein sequence ID" value="ESN92336.1"/>
    <property type="molecule type" value="Genomic_DNA"/>
</dbReference>
<dbReference type="Pfam" id="PF00566">
    <property type="entry name" value="RabGAP-TBC"/>
    <property type="match status" value="1"/>
</dbReference>
<comment type="subcellular location">
    <subcellularLocation>
        <location evidence="1">Cytoplasmic vesicle membrane</location>
    </subcellularLocation>
    <subcellularLocation>
        <location evidence="2">Endomembrane system</location>
        <topology evidence="2">Peripheral membrane protein</topology>
    </subcellularLocation>
    <subcellularLocation>
        <location evidence="6">Synapse</location>
    </subcellularLocation>
</comment>
<keyword evidence="5" id="KW-0968">Cytoplasmic vesicle</keyword>
<dbReference type="AlphaFoldDB" id="T1EGC1"/>
<keyword evidence="3" id="KW-0770">Synapse</keyword>
<proteinExistence type="predicted"/>